<evidence type="ECO:0000256" key="10">
    <source>
        <dbReference type="PROSITE-ProRule" id="PRU01360"/>
    </source>
</evidence>
<dbReference type="InterPro" id="IPR037066">
    <property type="entry name" value="Plug_dom_sf"/>
</dbReference>
<dbReference type="GO" id="GO:0044718">
    <property type="term" value="P:siderophore transmembrane transport"/>
    <property type="evidence" value="ECO:0007669"/>
    <property type="project" value="TreeGrafter"/>
</dbReference>
<sequence>MVIFNRTRLACAIALTTYVSVPAQAEDAIELQPTTVVTAAGYEQNIAKAPASISVITREQLEKQSYTNVVDAMKNIPGVYVTGGGNMQDISIRGMTSSYTLYLVDGRPVSAGRSVNTNGSDGGKQIGLPPLAMIERIEVIRGPMSSLYGSEAMGGVINIITRKGGDAWAGTVSTEYSHSLNDLNEDEATTNLYLGGALVPGLLGVKLNGSYTRAQESEFAGGSDGAASMPDSQRRQGGIELYLTPDEQNRFSASYQAARLNETHHPGESVDVTAAKSTTDYEKDIYVLAHDGHYGTWQVSSYLQHDSSERVQDLTKREEITTFNTQASYFWGSHVFTVGGQYKYEDFTDKSNGLLTSNIDGAVASVDRWLAAVFAEAEWGVTEDLAVTTGLRYNDDELFGGYLSPRLYAVYQSTDNLTLKGGISTGYKQPGLSDATEGFGRGTGGGGSPAPYPRALIIGNPDLEPETSTNYELGFNYDNPELGFNISVMAFHTVYKDKIAEERLCQTDPDGSSANRNNVAAWSCNFGGNNYYFLSTRTNVDEATMQGVEWTLDYDFRPNLRLSTSYTFTESEQKTGEFKGDPLNKQPKHMANALLDWQATSRLNAWLQGNYRSETSDYISRTSMSDGTPGYGFFDAGVVYKLTRNVDVKAGLYNIANKEVSNEDYEVVLDGRRLVVGMTVDF</sequence>
<evidence type="ECO:0000256" key="2">
    <source>
        <dbReference type="ARBA" id="ARBA00022448"/>
    </source>
</evidence>
<evidence type="ECO:0000256" key="7">
    <source>
        <dbReference type="ARBA" id="ARBA00023077"/>
    </source>
</evidence>
<keyword evidence="5 12" id="KW-0732">Signal</keyword>
<keyword evidence="2 10" id="KW-0813">Transport</keyword>
<evidence type="ECO:0000256" key="9">
    <source>
        <dbReference type="ARBA" id="ARBA00023237"/>
    </source>
</evidence>
<feature type="chain" id="PRO_5040969522" evidence="12">
    <location>
        <begin position="26"/>
        <end position="682"/>
    </location>
</feature>
<dbReference type="RefSeq" id="WP_243606093.1">
    <property type="nucleotide sequence ID" value="NZ_JALGRD010000006.1"/>
</dbReference>
<dbReference type="Gene3D" id="2.170.130.10">
    <property type="entry name" value="TonB-dependent receptor, plug domain"/>
    <property type="match status" value="1"/>
</dbReference>
<evidence type="ECO:0000256" key="5">
    <source>
        <dbReference type="ARBA" id="ARBA00022729"/>
    </source>
</evidence>
<evidence type="ECO:0000313" key="16">
    <source>
        <dbReference type="Proteomes" id="UP001139682"/>
    </source>
</evidence>
<accession>A0A9X1W2J0</accession>
<comment type="caution">
    <text evidence="15">The sequence shown here is derived from an EMBL/GenBank/DDBJ whole genome shotgun (WGS) entry which is preliminary data.</text>
</comment>
<proteinExistence type="inferred from homology"/>
<dbReference type="CDD" id="cd01347">
    <property type="entry name" value="ligand_gated_channel"/>
    <property type="match status" value="1"/>
</dbReference>
<dbReference type="Pfam" id="PF00593">
    <property type="entry name" value="TonB_dep_Rec_b-barrel"/>
    <property type="match status" value="1"/>
</dbReference>
<dbReference type="PANTHER" id="PTHR30069:SF53">
    <property type="entry name" value="COLICIN I RECEPTOR-RELATED"/>
    <property type="match status" value="1"/>
</dbReference>
<feature type="domain" description="TonB-dependent receptor-like beta-barrel" evidence="13">
    <location>
        <begin position="228"/>
        <end position="655"/>
    </location>
</feature>
<evidence type="ECO:0000313" key="15">
    <source>
        <dbReference type="EMBL" id="MCJ0974006.1"/>
    </source>
</evidence>
<evidence type="ECO:0000256" key="3">
    <source>
        <dbReference type="ARBA" id="ARBA00022452"/>
    </source>
</evidence>
<feature type="domain" description="TonB-dependent receptor plug" evidence="14">
    <location>
        <begin position="47"/>
        <end position="156"/>
    </location>
</feature>
<evidence type="ECO:0000256" key="12">
    <source>
        <dbReference type="SAM" id="SignalP"/>
    </source>
</evidence>
<evidence type="ECO:0000259" key="14">
    <source>
        <dbReference type="Pfam" id="PF07715"/>
    </source>
</evidence>
<dbReference type="PROSITE" id="PS52016">
    <property type="entry name" value="TONB_DEPENDENT_REC_3"/>
    <property type="match status" value="1"/>
</dbReference>
<dbReference type="EMBL" id="JALGRD010000006">
    <property type="protein sequence ID" value="MCJ0974006.1"/>
    <property type="molecule type" value="Genomic_DNA"/>
</dbReference>
<dbReference type="Pfam" id="PF07715">
    <property type="entry name" value="Plug"/>
    <property type="match status" value="1"/>
</dbReference>
<keyword evidence="8 10" id="KW-0472">Membrane</keyword>
<name>A0A9X1W2J0_9GAMM</name>
<keyword evidence="3 10" id="KW-1134">Transmembrane beta strand</keyword>
<dbReference type="InterPro" id="IPR012910">
    <property type="entry name" value="Plug_dom"/>
</dbReference>
<protein>
    <submittedName>
        <fullName evidence="15">TonB-dependent receptor</fullName>
    </submittedName>
</protein>
<dbReference type="Proteomes" id="UP001139682">
    <property type="component" value="Unassembled WGS sequence"/>
</dbReference>
<dbReference type="SUPFAM" id="SSF56935">
    <property type="entry name" value="Porins"/>
    <property type="match status" value="1"/>
</dbReference>
<evidence type="ECO:0000259" key="13">
    <source>
        <dbReference type="Pfam" id="PF00593"/>
    </source>
</evidence>
<organism evidence="15 16">
    <name type="scientific">Stutzerimonas marianensis</name>
    <dbReference type="NCBI Taxonomy" id="2929513"/>
    <lineage>
        <taxon>Bacteria</taxon>
        <taxon>Pseudomonadati</taxon>
        <taxon>Pseudomonadota</taxon>
        <taxon>Gammaproteobacteria</taxon>
        <taxon>Pseudomonadales</taxon>
        <taxon>Pseudomonadaceae</taxon>
        <taxon>Stutzerimonas</taxon>
    </lineage>
</organism>
<comment type="similarity">
    <text evidence="10 11">Belongs to the TonB-dependent receptor family.</text>
</comment>
<feature type="signal peptide" evidence="12">
    <location>
        <begin position="1"/>
        <end position="25"/>
    </location>
</feature>
<dbReference type="InterPro" id="IPR036942">
    <property type="entry name" value="Beta-barrel_TonB_sf"/>
</dbReference>
<comment type="subcellular location">
    <subcellularLocation>
        <location evidence="1 10">Cell outer membrane</location>
        <topology evidence="1 10">Multi-pass membrane protein</topology>
    </subcellularLocation>
</comment>
<evidence type="ECO:0000256" key="6">
    <source>
        <dbReference type="ARBA" id="ARBA00023065"/>
    </source>
</evidence>
<evidence type="ECO:0000256" key="11">
    <source>
        <dbReference type="RuleBase" id="RU003357"/>
    </source>
</evidence>
<evidence type="ECO:0000256" key="8">
    <source>
        <dbReference type="ARBA" id="ARBA00023136"/>
    </source>
</evidence>
<keyword evidence="7 11" id="KW-0798">TonB box</keyword>
<evidence type="ECO:0000256" key="4">
    <source>
        <dbReference type="ARBA" id="ARBA00022692"/>
    </source>
</evidence>
<dbReference type="InterPro" id="IPR000531">
    <property type="entry name" value="Beta-barrel_TonB"/>
</dbReference>
<keyword evidence="16" id="KW-1185">Reference proteome</keyword>
<keyword evidence="6" id="KW-0406">Ion transport</keyword>
<keyword evidence="4 10" id="KW-0812">Transmembrane</keyword>
<reference evidence="15" key="1">
    <citation type="submission" date="2022-03" db="EMBL/GenBank/DDBJ databases">
        <title>Pseudomonas marianensis sp. nov., a marine bacterium isolated from deep-sea sediments of the Mariana Trench.</title>
        <authorList>
            <person name="Wei Y."/>
        </authorList>
    </citation>
    <scope>NUCLEOTIDE SEQUENCE</scope>
    <source>
        <strain evidence="15">PS1</strain>
    </source>
</reference>
<evidence type="ECO:0000256" key="1">
    <source>
        <dbReference type="ARBA" id="ARBA00004571"/>
    </source>
</evidence>
<dbReference type="GO" id="GO:0009279">
    <property type="term" value="C:cell outer membrane"/>
    <property type="evidence" value="ECO:0007669"/>
    <property type="project" value="UniProtKB-SubCell"/>
</dbReference>
<keyword evidence="9 10" id="KW-0998">Cell outer membrane</keyword>
<dbReference type="Gene3D" id="2.40.170.20">
    <property type="entry name" value="TonB-dependent receptor, beta-barrel domain"/>
    <property type="match status" value="1"/>
</dbReference>
<keyword evidence="15" id="KW-0675">Receptor</keyword>
<dbReference type="InterPro" id="IPR039426">
    <property type="entry name" value="TonB-dep_rcpt-like"/>
</dbReference>
<dbReference type="AlphaFoldDB" id="A0A9X1W2J0"/>
<dbReference type="PANTHER" id="PTHR30069">
    <property type="entry name" value="TONB-DEPENDENT OUTER MEMBRANE RECEPTOR"/>
    <property type="match status" value="1"/>
</dbReference>
<dbReference type="GO" id="GO:0015344">
    <property type="term" value="F:siderophore uptake transmembrane transporter activity"/>
    <property type="evidence" value="ECO:0007669"/>
    <property type="project" value="TreeGrafter"/>
</dbReference>
<gene>
    <name evidence="15" type="ORF">MST27_11565</name>
</gene>